<dbReference type="SMART" id="SM00014">
    <property type="entry name" value="acidPPc"/>
    <property type="match status" value="1"/>
</dbReference>
<dbReference type="InterPro" id="IPR036938">
    <property type="entry name" value="PAP2/HPO_sf"/>
</dbReference>
<keyword evidence="2" id="KW-0472">Membrane</keyword>
<keyword evidence="2" id="KW-1133">Transmembrane helix</keyword>
<evidence type="ECO:0000259" key="3">
    <source>
        <dbReference type="SMART" id="SM00014"/>
    </source>
</evidence>
<evidence type="ECO:0000313" key="4">
    <source>
        <dbReference type="EMBL" id="RAM35595.1"/>
    </source>
</evidence>
<evidence type="ECO:0000256" key="2">
    <source>
        <dbReference type="SAM" id="Phobius"/>
    </source>
</evidence>
<feature type="transmembrane region" description="Helical" evidence="2">
    <location>
        <begin position="224"/>
        <end position="247"/>
    </location>
</feature>
<comment type="caution">
    <text evidence="4">The sequence shown here is derived from an EMBL/GenBank/DDBJ whole genome shotgun (WGS) entry which is preliminary data.</text>
</comment>
<evidence type="ECO:0000313" key="5">
    <source>
        <dbReference type="Proteomes" id="UP000249166"/>
    </source>
</evidence>
<dbReference type="CDD" id="cd03392">
    <property type="entry name" value="PAP2_like_2"/>
    <property type="match status" value="1"/>
</dbReference>
<dbReference type="InterPro" id="IPR000326">
    <property type="entry name" value="PAP2/HPO"/>
</dbReference>
<name>A0A328HDX4_ARTGO</name>
<dbReference type="EMBL" id="QLNP01000102">
    <property type="protein sequence ID" value="RAM35595.1"/>
    <property type="molecule type" value="Genomic_DNA"/>
</dbReference>
<feature type="region of interest" description="Disordered" evidence="1">
    <location>
        <begin position="1"/>
        <end position="62"/>
    </location>
</feature>
<dbReference type="PANTHER" id="PTHR14969">
    <property type="entry name" value="SPHINGOSINE-1-PHOSPHATE PHOSPHOHYDROLASE"/>
    <property type="match status" value="1"/>
</dbReference>
<evidence type="ECO:0000256" key="1">
    <source>
        <dbReference type="SAM" id="MobiDB-lite"/>
    </source>
</evidence>
<feature type="transmembrane region" description="Helical" evidence="2">
    <location>
        <begin position="95"/>
        <end position="115"/>
    </location>
</feature>
<dbReference type="SUPFAM" id="SSF48317">
    <property type="entry name" value="Acid phosphatase/Vanadium-dependent haloperoxidase"/>
    <property type="match status" value="1"/>
</dbReference>
<feature type="transmembrane region" description="Helical" evidence="2">
    <location>
        <begin position="182"/>
        <end position="204"/>
    </location>
</feature>
<reference evidence="4 5" key="1">
    <citation type="submission" date="2018-04" db="EMBL/GenBank/DDBJ databases">
        <title>Bacteria isolated from cave deposits of Manipur.</title>
        <authorList>
            <person name="Sahoo D."/>
            <person name="Sarangthem I."/>
            <person name="Nandeibam J."/>
        </authorList>
    </citation>
    <scope>NUCLEOTIDE SEQUENCE [LARGE SCALE GENOMIC DNA]</scope>
    <source>
        <strain evidence="5">mrc11</strain>
    </source>
</reference>
<organism evidence="4 5">
    <name type="scientific">Arthrobacter globiformis</name>
    <dbReference type="NCBI Taxonomy" id="1665"/>
    <lineage>
        <taxon>Bacteria</taxon>
        <taxon>Bacillati</taxon>
        <taxon>Actinomycetota</taxon>
        <taxon>Actinomycetes</taxon>
        <taxon>Micrococcales</taxon>
        <taxon>Micrococcaceae</taxon>
        <taxon>Arthrobacter</taxon>
    </lineage>
</organism>
<dbReference type="Gene3D" id="1.20.144.10">
    <property type="entry name" value="Phosphatidic acid phosphatase type 2/haloperoxidase"/>
    <property type="match status" value="1"/>
</dbReference>
<proteinExistence type="predicted"/>
<dbReference type="AlphaFoldDB" id="A0A328HDX4"/>
<feature type="domain" description="Phosphatidic acid phosphatase type 2/haloperoxidase" evidence="3">
    <location>
        <begin position="184"/>
        <end position="297"/>
    </location>
</feature>
<gene>
    <name evidence="4" type="ORF">DBZ45_19655</name>
</gene>
<dbReference type="Proteomes" id="UP000249166">
    <property type="component" value="Unassembled WGS sequence"/>
</dbReference>
<keyword evidence="2" id="KW-0812">Transmembrane</keyword>
<feature type="transmembrane region" description="Helical" evidence="2">
    <location>
        <begin position="148"/>
        <end position="175"/>
    </location>
</feature>
<dbReference type="PANTHER" id="PTHR14969:SF13">
    <property type="entry name" value="AT30094P"/>
    <property type="match status" value="1"/>
</dbReference>
<dbReference type="Pfam" id="PF01569">
    <property type="entry name" value="PAP2"/>
    <property type="match status" value="1"/>
</dbReference>
<feature type="transmembrane region" description="Helical" evidence="2">
    <location>
        <begin position="285"/>
        <end position="304"/>
    </location>
</feature>
<sequence length="331" mass="34774">MPWLRALPSTRDRTRPLPDKPLPIEPLTDKPLTDKPLAGSPLTDRQGTPQTGVRGELRQDTTVGGKDLTRWHSRFGRLLVGAVQRISQFLGPHGALVLTLMLGAAIAAALTAAFAEVYESVVEADGVAGLDHPVLAAGKSLRSPGLDVAITAFTDVGGTVGMPILALAVMGVLAYRRRSWTPVILIVTAGLGSLLMTIAGKRLIGRTRPDLSDAVPPYEHSASFPSGHSLNAVVIAGIVAYLIILRLKTARSRVLAGAAAAVFAAAMGLSRVYLGHHWLTDVLAAWALGAAWLALVITAHRLYLTVRKRRARGEAPAGTAPGAGAPKAEHA</sequence>
<protein>
    <submittedName>
        <fullName evidence="4">Phosphatidic acid phosphatase</fullName>
    </submittedName>
</protein>
<accession>A0A328HDX4</accession>
<dbReference type="OrthoDB" id="5289372at2"/>
<feature type="transmembrane region" description="Helical" evidence="2">
    <location>
        <begin position="254"/>
        <end position="273"/>
    </location>
</feature>